<evidence type="ECO:0000256" key="1">
    <source>
        <dbReference type="ARBA" id="ARBA00004141"/>
    </source>
</evidence>
<comment type="domain">
    <text evidence="7">The DHHC domain is required for palmitoyltransferase activity.</text>
</comment>
<dbReference type="EC" id="2.3.1.225" evidence="7"/>
<evidence type="ECO:0000256" key="4">
    <source>
        <dbReference type="ARBA" id="ARBA00022989"/>
    </source>
</evidence>
<feature type="transmembrane region" description="Helical" evidence="7">
    <location>
        <begin position="20"/>
        <end position="42"/>
    </location>
</feature>
<dbReference type="PROSITE" id="PS50216">
    <property type="entry name" value="DHHC"/>
    <property type="match status" value="1"/>
</dbReference>
<reference evidence="9 10" key="1">
    <citation type="journal article" date="2021" name="Elife">
        <title>Chloroplast acquisition without the gene transfer in kleptoplastic sea slugs, Plakobranchus ocellatus.</title>
        <authorList>
            <person name="Maeda T."/>
            <person name="Takahashi S."/>
            <person name="Yoshida T."/>
            <person name="Shimamura S."/>
            <person name="Takaki Y."/>
            <person name="Nagai Y."/>
            <person name="Toyoda A."/>
            <person name="Suzuki Y."/>
            <person name="Arimoto A."/>
            <person name="Ishii H."/>
            <person name="Satoh N."/>
            <person name="Nishiyama T."/>
            <person name="Hasebe M."/>
            <person name="Maruyama T."/>
            <person name="Minagawa J."/>
            <person name="Obokata J."/>
            <person name="Shigenobu S."/>
        </authorList>
    </citation>
    <scope>NUCLEOTIDE SEQUENCE [LARGE SCALE GENOMIC DNA]</scope>
</reference>
<keyword evidence="5 7" id="KW-0472">Membrane</keyword>
<dbReference type="GO" id="GO:0019706">
    <property type="term" value="F:protein-cysteine S-palmitoyltransferase activity"/>
    <property type="evidence" value="ECO:0007669"/>
    <property type="project" value="UniProtKB-EC"/>
</dbReference>
<dbReference type="EMBL" id="BLXT01000512">
    <property type="protein sequence ID" value="GFN77909.1"/>
    <property type="molecule type" value="Genomic_DNA"/>
</dbReference>
<dbReference type="GO" id="GO:0016020">
    <property type="term" value="C:membrane"/>
    <property type="evidence" value="ECO:0007669"/>
    <property type="project" value="UniProtKB-SubCell"/>
</dbReference>
<evidence type="ECO:0000313" key="9">
    <source>
        <dbReference type="EMBL" id="GFN77909.1"/>
    </source>
</evidence>
<evidence type="ECO:0000256" key="2">
    <source>
        <dbReference type="ARBA" id="ARBA00022679"/>
    </source>
</evidence>
<sequence>MDHHCPWLSRCIGFHNHKYFILFIHYLFAFSIFIVITCSGILPRIWRRDLKDKVDNRQADERRMGRLKLQLGTKLLGAFNATDNPRPADVASVSTSLVAGTGLSSAFIQVFFLIILFLVLACMLTPLLRLQEELLAWNITTLEKFRPVGIPGGDFNSDIFNMGSVSVNLNQIMGPNRWLWIFPVFTSVGDGVHYDVNVI</sequence>
<keyword evidence="10" id="KW-1185">Reference proteome</keyword>
<keyword evidence="6 7" id="KW-0012">Acyltransferase</keyword>
<organism evidence="9 10">
    <name type="scientific">Plakobranchus ocellatus</name>
    <dbReference type="NCBI Taxonomy" id="259542"/>
    <lineage>
        <taxon>Eukaryota</taxon>
        <taxon>Metazoa</taxon>
        <taxon>Spiralia</taxon>
        <taxon>Lophotrochozoa</taxon>
        <taxon>Mollusca</taxon>
        <taxon>Gastropoda</taxon>
        <taxon>Heterobranchia</taxon>
        <taxon>Euthyneura</taxon>
        <taxon>Panpulmonata</taxon>
        <taxon>Sacoglossa</taxon>
        <taxon>Placobranchoidea</taxon>
        <taxon>Plakobranchidae</taxon>
        <taxon>Plakobranchus</taxon>
    </lineage>
</organism>
<dbReference type="Pfam" id="PF01529">
    <property type="entry name" value="DHHC"/>
    <property type="match status" value="1"/>
</dbReference>
<name>A0AAV3Y537_9GAST</name>
<evidence type="ECO:0000256" key="5">
    <source>
        <dbReference type="ARBA" id="ARBA00023136"/>
    </source>
</evidence>
<dbReference type="PANTHER" id="PTHR12246">
    <property type="entry name" value="PALMITOYLTRANSFERASE ZDHHC16"/>
    <property type="match status" value="1"/>
</dbReference>
<dbReference type="Proteomes" id="UP000735302">
    <property type="component" value="Unassembled WGS sequence"/>
</dbReference>
<keyword evidence="2 7" id="KW-0808">Transferase</keyword>
<evidence type="ECO:0000256" key="6">
    <source>
        <dbReference type="ARBA" id="ARBA00023315"/>
    </source>
</evidence>
<evidence type="ECO:0000313" key="10">
    <source>
        <dbReference type="Proteomes" id="UP000735302"/>
    </source>
</evidence>
<feature type="domain" description="Palmitoyltransferase DHHC" evidence="8">
    <location>
        <begin position="1"/>
        <end position="145"/>
    </location>
</feature>
<comment type="similarity">
    <text evidence="7">Belongs to the DHHC palmitoyltransferase family.</text>
</comment>
<protein>
    <recommendedName>
        <fullName evidence="7">Palmitoyltransferase</fullName>
        <ecNumber evidence="7">2.3.1.225</ecNumber>
    </recommendedName>
</protein>
<evidence type="ECO:0000259" key="8">
    <source>
        <dbReference type="Pfam" id="PF01529"/>
    </source>
</evidence>
<gene>
    <name evidence="9" type="ORF">PoB_000441500</name>
</gene>
<dbReference type="InterPro" id="IPR001594">
    <property type="entry name" value="Palmitoyltrfase_DHHC"/>
</dbReference>
<feature type="transmembrane region" description="Helical" evidence="7">
    <location>
        <begin position="106"/>
        <end position="128"/>
    </location>
</feature>
<accession>A0AAV3Y537</accession>
<proteinExistence type="inferred from homology"/>
<keyword evidence="4 7" id="KW-1133">Transmembrane helix</keyword>
<comment type="caution">
    <text evidence="9">The sequence shown here is derived from an EMBL/GenBank/DDBJ whole genome shotgun (WGS) entry which is preliminary data.</text>
</comment>
<keyword evidence="3 7" id="KW-0812">Transmembrane</keyword>
<dbReference type="AlphaFoldDB" id="A0AAV3Y537"/>
<evidence type="ECO:0000256" key="3">
    <source>
        <dbReference type="ARBA" id="ARBA00022692"/>
    </source>
</evidence>
<dbReference type="InterPro" id="IPR039859">
    <property type="entry name" value="PFA4/ZDH16/20/ERF2-like"/>
</dbReference>
<comment type="catalytic activity">
    <reaction evidence="7">
        <text>L-cysteinyl-[protein] + hexadecanoyl-CoA = S-hexadecanoyl-L-cysteinyl-[protein] + CoA</text>
        <dbReference type="Rhea" id="RHEA:36683"/>
        <dbReference type="Rhea" id="RHEA-COMP:10131"/>
        <dbReference type="Rhea" id="RHEA-COMP:11032"/>
        <dbReference type="ChEBI" id="CHEBI:29950"/>
        <dbReference type="ChEBI" id="CHEBI:57287"/>
        <dbReference type="ChEBI" id="CHEBI:57379"/>
        <dbReference type="ChEBI" id="CHEBI:74151"/>
        <dbReference type="EC" id="2.3.1.225"/>
    </reaction>
</comment>
<comment type="subcellular location">
    <subcellularLocation>
        <location evidence="1">Membrane</location>
        <topology evidence="1">Multi-pass membrane protein</topology>
    </subcellularLocation>
</comment>
<evidence type="ECO:0000256" key="7">
    <source>
        <dbReference type="RuleBase" id="RU079119"/>
    </source>
</evidence>